<protein>
    <recommendedName>
        <fullName evidence="4">Phosphoglycerate mutase-like protein</fullName>
    </recommendedName>
</protein>
<dbReference type="Proteomes" id="UP001219568">
    <property type="component" value="Unassembled WGS sequence"/>
</dbReference>
<keyword evidence="3" id="KW-1185">Reference proteome</keyword>
<name>A0AAD6IJA5_PENCN</name>
<dbReference type="AlphaFoldDB" id="A0AAD6IJA5"/>
<evidence type="ECO:0000313" key="3">
    <source>
        <dbReference type="Proteomes" id="UP001219568"/>
    </source>
</evidence>
<dbReference type="CDD" id="cd07067">
    <property type="entry name" value="HP_PGM_like"/>
    <property type="match status" value="1"/>
</dbReference>
<evidence type="ECO:0000256" key="1">
    <source>
        <dbReference type="SAM" id="MobiDB-lite"/>
    </source>
</evidence>
<dbReference type="PANTHER" id="PTHR48100:SF54">
    <property type="entry name" value="PHOSPHATASE SPAC5H10.03-RELATED"/>
    <property type="match status" value="1"/>
</dbReference>
<dbReference type="InterPro" id="IPR001345">
    <property type="entry name" value="PG/BPGM_mutase_AS"/>
</dbReference>
<dbReference type="InterPro" id="IPR013078">
    <property type="entry name" value="His_Pase_superF_clade-1"/>
</dbReference>
<comment type="caution">
    <text evidence="2">The sequence shown here is derived from an EMBL/GenBank/DDBJ whole genome shotgun (WGS) entry which is preliminary data.</text>
</comment>
<dbReference type="GO" id="GO:0005737">
    <property type="term" value="C:cytoplasm"/>
    <property type="evidence" value="ECO:0007669"/>
    <property type="project" value="TreeGrafter"/>
</dbReference>
<reference evidence="2" key="2">
    <citation type="submission" date="2023-01" db="EMBL/GenBank/DDBJ databases">
        <authorList>
            <person name="Petersen C."/>
        </authorList>
    </citation>
    <scope>NUCLEOTIDE SEQUENCE</scope>
    <source>
        <strain evidence="2">IBT 15450</strain>
    </source>
</reference>
<accession>A0AAD6IJA5</accession>
<sequence length="236" mass="26924">MPPILYLIRHGQGEHNVNNSNHLRDPLLTAKGKDECLQLREEFPFSKEISIVLASPLQRTIQTAAWVFAPELEQRQLHFILVPGAQEISGFNCNYGWDEDRVKSQAPKLVAEVAPDFELSQLDTALIDESWNSKAGIYAHTLSAICKRAADLRRWLWNRPEEHIALVTHGGFLHYLMEDWAGYDRVHCTGWKNCEWRKFEFTADSNGGDAHLKEVGNTRSKEDRPAGLDAHLIKEI</sequence>
<dbReference type="SUPFAM" id="SSF53254">
    <property type="entry name" value="Phosphoglycerate mutase-like"/>
    <property type="match status" value="1"/>
</dbReference>
<dbReference type="PROSITE" id="PS00175">
    <property type="entry name" value="PG_MUTASE"/>
    <property type="match status" value="1"/>
</dbReference>
<dbReference type="EMBL" id="JAQJZL010000003">
    <property type="protein sequence ID" value="KAJ6048082.1"/>
    <property type="molecule type" value="Genomic_DNA"/>
</dbReference>
<proteinExistence type="predicted"/>
<evidence type="ECO:0000313" key="2">
    <source>
        <dbReference type="EMBL" id="KAJ6048082.1"/>
    </source>
</evidence>
<dbReference type="InterPro" id="IPR050275">
    <property type="entry name" value="PGM_Phosphatase"/>
</dbReference>
<feature type="region of interest" description="Disordered" evidence="1">
    <location>
        <begin position="213"/>
        <end position="236"/>
    </location>
</feature>
<gene>
    <name evidence="2" type="ORF">N7460_004229</name>
</gene>
<dbReference type="InterPro" id="IPR029033">
    <property type="entry name" value="His_PPase_superfam"/>
</dbReference>
<dbReference type="Pfam" id="PF00300">
    <property type="entry name" value="His_Phos_1"/>
    <property type="match status" value="1"/>
</dbReference>
<dbReference type="Gene3D" id="3.40.50.1240">
    <property type="entry name" value="Phosphoglycerate mutase-like"/>
    <property type="match status" value="1"/>
</dbReference>
<dbReference type="PANTHER" id="PTHR48100">
    <property type="entry name" value="BROAD-SPECIFICITY PHOSPHATASE YOR283W-RELATED"/>
    <property type="match status" value="1"/>
</dbReference>
<dbReference type="SMART" id="SM00855">
    <property type="entry name" value="PGAM"/>
    <property type="match status" value="1"/>
</dbReference>
<reference evidence="2" key="1">
    <citation type="journal article" date="2023" name="IMA Fungus">
        <title>Comparative genomic study of the Penicillium genus elucidates a diverse pangenome and 15 lateral gene transfer events.</title>
        <authorList>
            <person name="Petersen C."/>
            <person name="Sorensen T."/>
            <person name="Nielsen M.R."/>
            <person name="Sondergaard T.E."/>
            <person name="Sorensen J.L."/>
            <person name="Fitzpatrick D.A."/>
            <person name="Frisvad J.C."/>
            <person name="Nielsen K.L."/>
        </authorList>
    </citation>
    <scope>NUCLEOTIDE SEQUENCE</scope>
    <source>
        <strain evidence="2">IBT 15450</strain>
    </source>
</reference>
<dbReference type="GO" id="GO:0016791">
    <property type="term" value="F:phosphatase activity"/>
    <property type="evidence" value="ECO:0007669"/>
    <property type="project" value="TreeGrafter"/>
</dbReference>
<evidence type="ECO:0008006" key="4">
    <source>
        <dbReference type="Google" id="ProtNLM"/>
    </source>
</evidence>
<organism evidence="2 3">
    <name type="scientific">Penicillium canescens</name>
    <dbReference type="NCBI Taxonomy" id="5083"/>
    <lineage>
        <taxon>Eukaryota</taxon>
        <taxon>Fungi</taxon>
        <taxon>Dikarya</taxon>
        <taxon>Ascomycota</taxon>
        <taxon>Pezizomycotina</taxon>
        <taxon>Eurotiomycetes</taxon>
        <taxon>Eurotiomycetidae</taxon>
        <taxon>Eurotiales</taxon>
        <taxon>Aspergillaceae</taxon>
        <taxon>Penicillium</taxon>
    </lineage>
</organism>